<accession>A0A4Y9XNE8</accession>
<organism evidence="1 2">
    <name type="scientific">Rhodofomes roseus</name>
    <dbReference type="NCBI Taxonomy" id="34475"/>
    <lineage>
        <taxon>Eukaryota</taxon>
        <taxon>Fungi</taxon>
        <taxon>Dikarya</taxon>
        <taxon>Basidiomycota</taxon>
        <taxon>Agaricomycotina</taxon>
        <taxon>Agaricomycetes</taxon>
        <taxon>Polyporales</taxon>
        <taxon>Rhodofomes</taxon>
    </lineage>
</organism>
<dbReference type="Proteomes" id="UP000298390">
    <property type="component" value="Unassembled WGS sequence"/>
</dbReference>
<name>A0A4Y9XNE8_9APHY</name>
<reference evidence="1 2" key="1">
    <citation type="submission" date="2019-01" db="EMBL/GenBank/DDBJ databases">
        <title>Genome sequencing of the rare red list fungi Fomitopsis rosea.</title>
        <authorList>
            <person name="Buettner E."/>
            <person name="Kellner H."/>
        </authorList>
    </citation>
    <scope>NUCLEOTIDE SEQUENCE [LARGE SCALE GENOMIC DNA]</scope>
    <source>
        <strain evidence="1 2">DSM 105464</strain>
    </source>
</reference>
<proteinExistence type="predicted"/>
<dbReference type="EMBL" id="SEKV01001390">
    <property type="protein sequence ID" value="TFY50731.1"/>
    <property type="molecule type" value="Genomic_DNA"/>
</dbReference>
<sequence>MPTPIAVQYQRDGTPVLHLDMANVTLAEGEKLMKQMEAQLRQKMGGVTPQSSGPDGVDGTPSAEELAAMVVTLESIKKLSRPELEALAIALHKAYASQAREMNILFRVFFELVFHARDLSATDITVDTPTPAASQMHI</sequence>
<comment type="caution">
    <text evidence="1">The sequence shown here is derived from an EMBL/GenBank/DDBJ whole genome shotgun (WGS) entry which is preliminary data.</text>
</comment>
<protein>
    <submittedName>
        <fullName evidence="1">Uncharacterized protein</fullName>
    </submittedName>
</protein>
<gene>
    <name evidence="1" type="ORF">EVJ58_g10915</name>
</gene>
<dbReference type="AlphaFoldDB" id="A0A4Y9XNE8"/>
<evidence type="ECO:0000313" key="2">
    <source>
        <dbReference type="Proteomes" id="UP000298390"/>
    </source>
</evidence>
<evidence type="ECO:0000313" key="1">
    <source>
        <dbReference type="EMBL" id="TFY50731.1"/>
    </source>
</evidence>